<sequence length="218" mass="24101">MFNIIMGALTGLLLLSGVISPFNTYADSTQLVLNYDGFFDRMDDLDEPEYQDIKLAFYFMDVKGNACPVKAVRLQTQLAKKEVYHLASGEILLPFDHQLDADKAAIVIDKVDSQPCGLDMRLETSILFEQKVGVEKAKSLIGTFDLALNDLAGMMSFTLPDVVGITFKSKIGETLTITNLAAGHCELNACTLTLSDLTLYQETIKFSHTIMKAVPYIK</sequence>
<dbReference type="RefSeq" id="WP_315945557.1">
    <property type="nucleotide sequence ID" value="NZ_JAWCUA010000001.1"/>
</dbReference>
<gene>
    <name evidence="1" type="ORF">RT723_01185</name>
</gene>
<proteinExistence type="predicted"/>
<dbReference type="EMBL" id="JAWCUA010000001">
    <property type="protein sequence ID" value="MDU0111644.1"/>
    <property type="molecule type" value="Genomic_DNA"/>
</dbReference>
<dbReference type="Proteomes" id="UP001257914">
    <property type="component" value="Unassembled WGS sequence"/>
</dbReference>
<evidence type="ECO:0000313" key="1">
    <source>
        <dbReference type="EMBL" id="MDU0111644.1"/>
    </source>
</evidence>
<dbReference type="Pfam" id="PF11205">
    <property type="entry name" value="DUF2987"/>
    <property type="match status" value="1"/>
</dbReference>
<evidence type="ECO:0000313" key="2">
    <source>
        <dbReference type="Proteomes" id="UP001257914"/>
    </source>
</evidence>
<protein>
    <submittedName>
        <fullName evidence="1">DUF2987 domain-containing protein</fullName>
    </submittedName>
</protein>
<organism evidence="1 2">
    <name type="scientific">Psychrosphaera aquimarina</name>
    <dbReference type="NCBI Taxonomy" id="2044854"/>
    <lineage>
        <taxon>Bacteria</taxon>
        <taxon>Pseudomonadati</taxon>
        <taxon>Pseudomonadota</taxon>
        <taxon>Gammaproteobacteria</taxon>
        <taxon>Alteromonadales</taxon>
        <taxon>Pseudoalteromonadaceae</taxon>
        <taxon>Psychrosphaera</taxon>
    </lineage>
</organism>
<comment type="caution">
    <text evidence="1">The sequence shown here is derived from an EMBL/GenBank/DDBJ whole genome shotgun (WGS) entry which is preliminary data.</text>
</comment>
<dbReference type="InterPro" id="IPR021370">
    <property type="entry name" value="DUF2987"/>
</dbReference>
<accession>A0ABU3QWH5</accession>
<keyword evidence="2" id="KW-1185">Reference proteome</keyword>
<name>A0ABU3QWH5_9GAMM</name>
<reference evidence="1 2" key="1">
    <citation type="submission" date="2023-10" db="EMBL/GenBank/DDBJ databases">
        <title>Psychrosphaera aquimaarina strain SW33 isolated from seawater.</title>
        <authorList>
            <person name="Bayburt H."/>
            <person name="Kim J.M."/>
            <person name="Choi B.J."/>
            <person name="Jeon C.O."/>
        </authorList>
    </citation>
    <scope>NUCLEOTIDE SEQUENCE [LARGE SCALE GENOMIC DNA]</scope>
    <source>
        <strain evidence="1 2">KCTC 52743</strain>
    </source>
</reference>